<evidence type="ECO:0000313" key="2">
    <source>
        <dbReference type="EMBL" id="MEQ5838638.1"/>
    </source>
</evidence>
<dbReference type="Gene3D" id="3.10.180.10">
    <property type="entry name" value="2,3-Dihydroxybiphenyl 1,2-Dioxygenase, domain 1"/>
    <property type="match status" value="1"/>
</dbReference>
<keyword evidence="3" id="KW-1185">Reference proteome</keyword>
<proteinExistence type="predicted"/>
<dbReference type="Proteomes" id="UP001469089">
    <property type="component" value="Unassembled WGS sequence"/>
</dbReference>
<name>A0ABV1LH99_9BURK</name>
<dbReference type="EMBL" id="JAOALG010000001">
    <property type="protein sequence ID" value="MEQ5838638.1"/>
    <property type="molecule type" value="Genomic_DNA"/>
</dbReference>
<feature type="domain" description="VOC" evidence="1">
    <location>
        <begin position="3"/>
        <end position="125"/>
    </location>
</feature>
<dbReference type="Pfam" id="PF22658">
    <property type="entry name" value="YycE-like_N"/>
    <property type="match status" value="1"/>
</dbReference>
<dbReference type="InterPro" id="IPR029068">
    <property type="entry name" value="Glyas_Bleomycin-R_OHBP_Dase"/>
</dbReference>
<dbReference type="InterPro" id="IPR058998">
    <property type="entry name" value="YycE-like_N"/>
</dbReference>
<evidence type="ECO:0000313" key="3">
    <source>
        <dbReference type="Proteomes" id="UP001469089"/>
    </source>
</evidence>
<gene>
    <name evidence="2" type="ORF">N0A02_04195</name>
</gene>
<dbReference type="CDD" id="cd06587">
    <property type="entry name" value="VOC"/>
    <property type="match status" value="1"/>
</dbReference>
<evidence type="ECO:0000259" key="1">
    <source>
        <dbReference type="PROSITE" id="PS51819"/>
    </source>
</evidence>
<dbReference type="PROSITE" id="PS51819">
    <property type="entry name" value="VOC"/>
    <property type="match status" value="1"/>
</dbReference>
<accession>A0ABV1LH99</accession>
<dbReference type="RefSeq" id="WP_349541366.1">
    <property type="nucleotide sequence ID" value="NZ_JAOALG010000001.1"/>
</dbReference>
<dbReference type="InterPro" id="IPR037523">
    <property type="entry name" value="VOC_core"/>
</dbReference>
<dbReference type="InterPro" id="IPR058997">
    <property type="entry name" value="YycE-like_C"/>
</dbReference>
<reference evidence="2 3" key="1">
    <citation type="journal article" date="2024" name="Chem. Sci.">
        <title>Discovery of a lagriamide polyketide by integrated genome mining, isotopic labeling, and untargeted metabolomics.</title>
        <authorList>
            <person name="Fergusson C.H."/>
            <person name="Saulog J."/>
            <person name="Paulo B.S."/>
            <person name="Wilson D.M."/>
            <person name="Liu D.Y."/>
            <person name="Morehouse N.J."/>
            <person name="Waterworth S."/>
            <person name="Barkei J."/>
            <person name="Gray C.A."/>
            <person name="Kwan J.C."/>
            <person name="Eustaquio A.S."/>
            <person name="Linington R.G."/>
        </authorList>
    </citation>
    <scope>NUCLEOTIDE SEQUENCE [LARGE SCALE GENOMIC DNA]</scope>
    <source>
        <strain evidence="2 3">RL17-338-BIF-B</strain>
    </source>
</reference>
<organism evidence="2 3">
    <name type="scientific">Paraburkholderia acidicola</name>
    <dbReference type="NCBI Taxonomy" id="1912599"/>
    <lineage>
        <taxon>Bacteria</taxon>
        <taxon>Pseudomonadati</taxon>
        <taxon>Pseudomonadota</taxon>
        <taxon>Betaproteobacteria</taxon>
        <taxon>Burkholderiales</taxon>
        <taxon>Burkholderiaceae</taxon>
        <taxon>Paraburkholderia</taxon>
    </lineage>
</organism>
<dbReference type="Pfam" id="PF22659">
    <property type="entry name" value="YycE-like_C"/>
    <property type="match status" value="1"/>
</dbReference>
<sequence length="129" mass="14866">MQTHLRVARPVSDLSRSERMYCAALNLVALARFQDHQGFDGVMLGRSGMDYHFEFTQCRAHPVAPSPTHEDLLVFYVPDSDEWQSTRDRLVENGFVSVPSFNPYWDVSGRTFEDHDGYRVVLQKAVWSL</sequence>
<comment type="caution">
    <text evidence="2">The sequence shown here is derived from an EMBL/GenBank/DDBJ whole genome shotgun (WGS) entry which is preliminary data.</text>
</comment>
<dbReference type="SUPFAM" id="SSF54593">
    <property type="entry name" value="Glyoxalase/Bleomycin resistance protein/Dihydroxybiphenyl dioxygenase"/>
    <property type="match status" value="1"/>
</dbReference>
<protein>
    <submittedName>
        <fullName evidence="2">VOC family protein</fullName>
    </submittedName>
</protein>